<evidence type="ECO:0000313" key="9">
    <source>
        <dbReference type="Proteomes" id="UP001527925"/>
    </source>
</evidence>
<protein>
    <submittedName>
        <fullName evidence="8">Mitochondrial 54S ribosomal protein rml2</fullName>
    </submittedName>
</protein>
<dbReference type="EMBL" id="JADGIZ020000037">
    <property type="protein sequence ID" value="KAL2914124.1"/>
    <property type="molecule type" value="Genomic_DNA"/>
</dbReference>
<evidence type="ECO:0000259" key="7">
    <source>
        <dbReference type="SMART" id="SM01383"/>
    </source>
</evidence>
<dbReference type="InterPro" id="IPR014722">
    <property type="entry name" value="Rib_uL2_dom2"/>
</dbReference>
<dbReference type="InterPro" id="IPR022669">
    <property type="entry name" value="Ribosomal_uL2_C"/>
</dbReference>
<dbReference type="Gene3D" id="2.40.50.140">
    <property type="entry name" value="Nucleic acid-binding proteins"/>
    <property type="match status" value="1"/>
</dbReference>
<dbReference type="SUPFAM" id="SSF50249">
    <property type="entry name" value="Nucleic acid-binding proteins"/>
    <property type="match status" value="1"/>
</dbReference>
<feature type="chain" id="PRO_5047050072" evidence="5">
    <location>
        <begin position="28"/>
        <end position="390"/>
    </location>
</feature>
<keyword evidence="3" id="KW-0687">Ribonucleoprotein</keyword>
<dbReference type="PANTHER" id="PTHR13691:SF5">
    <property type="entry name" value="LARGE RIBOSOMAL SUBUNIT PROTEIN UL2M"/>
    <property type="match status" value="1"/>
</dbReference>
<proteinExistence type="inferred from homology"/>
<keyword evidence="2 8" id="KW-0689">Ribosomal protein</keyword>
<comment type="similarity">
    <text evidence="1">Belongs to the universal ribosomal protein uL2 family.</text>
</comment>
<dbReference type="InterPro" id="IPR002171">
    <property type="entry name" value="Ribosomal_uL2"/>
</dbReference>
<dbReference type="SMART" id="SM01383">
    <property type="entry name" value="Ribosomal_L2"/>
    <property type="match status" value="1"/>
</dbReference>
<evidence type="ECO:0000313" key="8">
    <source>
        <dbReference type="EMBL" id="KAL2914124.1"/>
    </source>
</evidence>
<dbReference type="InterPro" id="IPR014726">
    <property type="entry name" value="Ribosomal_uL2_dom3"/>
</dbReference>
<dbReference type="PANTHER" id="PTHR13691">
    <property type="entry name" value="RIBOSOMAL PROTEIN L2"/>
    <property type="match status" value="1"/>
</dbReference>
<name>A0ABR4N3R1_9FUNG</name>
<dbReference type="SUPFAM" id="SSF50104">
    <property type="entry name" value="Translation proteins SH3-like domain"/>
    <property type="match status" value="1"/>
</dbReference>
<comment type="caution">
    <text evidence="8">The sequence shown here is derived from an EMBL/GenBank/DDBJ whole genome shotgun (WGS) entry which is preliminary data.</text>
</comment>
<dbReference type="NCBIfam" id="TIGR01171">
    <property type="entry name" value="rplB_bact"/>
    <property type="match status" value="1"/>
</dbReference>
<evidence type="ECO:0000256" key="3">
    <source>
        <dbReference type="ARBA" id="ARBA00023274"/>
    </source>
</evidence>
<dbReference type="GO" id="GO:0005840">
    <property type="term" value="C:ribosome"/>
    <property type="evidence" value="ECO:0007669"/>
    <property type="project" value="UniProtKB-KW"/>
</dbReference>
<dbReference type="Gene3D" id="2.30.30.30">
    <property type="match status" value="1"/>
</dbReference>
<feature type="region of interest" description="Disordered" evidence="4">
    <location>
        <begin position="137"/>
        <end position="157"/>
    </location>
</feature>
<evidence type="ECO:0000256" key="2">
    <source>
        <dbReference type="ARBA" id="ARBA00022980"/>
    </source>
</evidence>
<evidence type="ECO:0000256" key="4">
    <source>
        <dbReference type="SAM" id="MobiDB-lite"/>
    </source>
</evidence>
<feature type="domain" description="Large ribosomal subunit protein uL2 RNA-binding" evidence="7">
    <location>
        <begin position="141"/>
        <end position="217"/>
    </location>
</feature>
<feature type="region of interest" description="Disordered" evidence="4">
    <location>
        <begin position="341"/>
        <end position="362"/>
    </location>
</feature>
<dbReference type="Pfam" id="PF00181">
    <property type="entry name" value="Ribosomal_L2_N"/>
    <property type="match status" value="1"/>
</dbReference>
<feature type="domain" description="Large ribosomal subunit protein uL2 C-terminal" evidence="6">
    <location>
        <begin position="238"/>
        <end position="366"/>
    </location>
</feature>
<accession>A0ABR4N3R1</accession>
<keyword evidence="9" id="KW-1185">Reference proteome</keyword>
<evidence type="ECO:0000256" key="5">
    <source>
        <dbReference type="SAM" id="SignalP"/>
    </source>
</evidence>
<dbReference type="InterPro" id="IPR022666">
    <property type="entry name" value="Ribosomal_uL2_RNA-bd_dom"/>
</dbReference>
<dbReference type="InterPro" id="IPR008991">
    <property type="entry name" value="Translation_prot_SH3-like_sf"/>
</dbReference>
<dbReference type="Proteomes" id="UP001527925">
    <property type="component" value="Unassembled WGS sequence"/>
</dbReference>
<dbReference type="InterPro" id="IPR005880">
    <property type="entry name" value="Ribosomal_uL2_bac/org-type"/>
</dbReference>
<keyword evidence="5" id="KW-0732">Signal</keyword>
<feature type="signal peptide" evidence="5">
    <location>
        <begin position="1"/>
        <end position="27"/>
    </location>
</feature>
<evidence type="ECO:0000256" key="1">
    <source>
        <dbReference type="ARBA" id="ARBA00005636"/>
    </source>
</evidence>
<evidence type="ECO:0000259" key="6">
    <source>
        <dbReference type="SMART" id="SM01382"/>
    </source>
</evidence>
<sequence length="390" mass="42945">MISPRGLLGTARLSLGLAAAAAAGAHARAPAAPAVAAAMAPARLAQPLLLTQVRHKTFRKTPTKAYKKRKAWIESLKAKGEPLPQQEYPVLENKFWKVVGNMKIYKSVSPGSTNRRHATRFHLHKGSAVWRLSVGKRSTGGRNRTGRITVRHRGGGHKKRIRNVDFMRTVPGPCEVVRLEYDPNRSGELCLLRHLPTNEFSYIIRPQGVNTGDILNSYRSGIPEPAEGQQPIPRSQLVKVGNCMMLKDIPVGTQIHCIGLHPGGRAQLCRSAGTSGQLLFTDNEGMAQVRLSSSEVRLIPVEACATIGAVGNELHMHRNWGKAGARRRKGWRPVVRGIAMSAHAHPHGGGSKSKGNKAPRSIWGWKTKGWKTVRRKRWFLVTPKWSAKNK</sequence>
<gene>
    <name evidence="8" type="primary">RML2</name>
    <name evidence="8" type="ORF">HK105_206382</name>
</gene>
<dbReference type="Pfam" id="PF03947">
    <property type="entry name" value="Ribosomal_L2_C"/>
    <property type="match status" value="1"/>
</dbReference>
<dbReference type="Gene3D" id="4.10.950.10">
    <property type="entry name" value="Ribosomal protein L2, domain 3"/>
    <property type="match status" value="1"/>
</dbReference>
<dbReference type="SMART" id="SM01382">
    <property type="entry name" value="Ribosomal_L2_C"/>
    <property type="match status" value="1"/>
</dbReference>
<organism evidence="8 9">
    <name type="scientific">Polyrhizophydium stewartii</name>
    <dbReference type="NCBI Taxonomy" id="2732419"/>
    <lineage>
        <taxon>Eukaryota</taxon>
        <taxon>Fungi</taxon>
        <taxon>Fungi incertae sedis</taxon>
        <taxon>Chytridiomycota</taxon>
        <taxon>Chytridiomycota incertae sedis</taxon>
        <taxon>Chytridiomycetes</taxon>
        <taxon>Rhizophydiales</taxon>
        <taxon>Rhizophydiales incertae sedis</taxon>
        <taxon>Polyrhizophydium</taxon>
    </lineage>
</organism>
<dbReference type="InterPro" id="IPR012340">
    <property type="entry name" value="NA-bd_OB-fold"/>
</dbReference>
<reference evidence="8 9" key="1">
    <citation type="submission" date="2023-09" db="EMBL/GenBank/DDBJ databases">
        <title>Pangenome analysis of Batrachochytrium dendrobatidis and related Chytrids.</title>
        <authorList>
            <person name="Yacoub M.N."/>
            <person name="Stajich J.E."/>
            <person name="James T.Y."/>
        </authorList>
    </citation>
    <scope>NUCLEOTIDE SEQUENCE [LARGE SCALE GENOMIC DNA]</scope>
    <source>
        <strain evidence="8 9">JEL0888</strain>
    </source>
</reference>